<keyword evidence="1" id="KW-0812">Transmembrane</keyword>
<sequence length="40" mass="4656">MEKYICYKTEELKAFVANKRFLTGLVLGFAFGVLHHYFGL</sequence>
<dbReference type="Proteomes" id="UP000014937">
    <property type="component" value="Unassembled WGS sequence"/>
</dbReference>
<reference evidence="2" key="1">
    <citation type="submission" date="2012-11" db="EMBL/GenBank/DDBJ databases">
        <title>Dependencies among metagenomic species, viruses, plasmids and units of genetic variation.</title>
        <authorList>
            <person name="Nielsen H.B."/>
            <person name="Almeida M."/>
            <person name="Juncker A.S."/>
            <person name="Rasmussen S."/>
            <person name="Li J."/>
            <person name="Sunagawa S."/>
            <person name="Plichta D."/>
            <person name="Gautier L."/>
            <person name="Le Chatelier E."/>
            <person name="Peletier E."/>
            <person name="Bonde I."/>
            <person name="Nielsen T."/>
            <person name="Manichanh C."/>
            <person name="Arumugam M."/>
            <person name="Batto J."/>
            <person name="Santos M.B.Q.D."/>
            <person name="Blom N."/>
            <person name="Borruel N."/>
            <person name="Burgdorf K.S."/>
            <person name="Boumezbeur F."/>
            <person name="Casellas F."/>
            <person name="Dore J."/>
            <person name="Guarner F."/>
            <person name="Hansen T."/>
            <person name="Hildebrand F."/>
            <person name="Kaas R.S."/>
            <person name="Kennedy S."/>
            <person name="Kristiansen K."/>
            <person name="Kultima J.R."/>
            <person name="Leonard P."/>
            <person name="Levenez F."/>
            <person name="Lund O."/>
            <person name="Moumen B."/>
            <person name="Le Paslier D."/>
            <person name="Pons N."/>
            <person name="Pedersen O."/>
            <person name="Prifti E."/>
            <person name="Qin J."/>
            <person name="Raes J."/>
            <person name="Tap J."/>
            <person name="Tims S."/>
            <person name="Ussery D.W."/>
            <person name="Yamada T."/>
            <person name="MetaHit consortium"/>
            <person name="Renault P."/>
            <person name="Sicheritz-Ponten T."/>
            <person name="Bork P."/>
            <person name="Wang J."/>
            <person name="Brunak S."/>
            <person name="Ehrlich S.D."/>
        </authorList>
    </citation>
    <scope>NUCLEOTIDE SEQUENCE [LARGE SCALE GENOMIC DNA]</scope>
</reference>
<protein>
    <submittedName>
        <fullName evidence="2">Uncharacterized protein</fullName>
    </submittedName>
</protein>
<organism evidence="2">
    <name type="scientific">Phascolarctobacterium succinatutens CAG:287</name>
    <dbReference type="NCBI Taxonomy" id="1263101"/>
    <lineage>
        <taxon>Bacteria</taxon>
        <taxon>Bacillati</taxon>
        <taxon>Bacillota</taxon>
        <taxon>Negativicutes</taxon>
        <taxon>Acidaminococcales</taxon>
        <taxon>Acidaminococcaceae</taxon>
        <taxon>Phascolarctobacterium</taxon>
    </lineage>
</organism>
<comment type="caution">
    <text evidence="2">The sequence shown here is derived from an EMBL/GenBank/DDBJ whole genome shotgun (WGS) entry which is preliminary data.</text>
</comment>
<dbReference type="AlphaFoldDB" id="R6WT19"/>
<accession>R6WT19</accession>
<keyword evidence="1" id="KW-0472">Membrane</keyword>
<dbReference type="HOGENOM" id="CLU_3293992_0_0_9"/>
<dbReference type="RefSeq" id="WP_021720849.1">
    <property type="nucleotide sequence ID" value="NZ_FR892814.1"/>
</dbReference>
<evidence type="ECO:0000313" key="2">
    <source>
        <dbReference type="EMBL" id="CDD10084.1"/>
    </source>
</evidence>
<gene>
    <name evidence="2" type="ORF">BN587_01814</name>
</gene>
<feature type="transmembrane region" description="Helical" evidence="1">
    <location>
        <begin position="21"/>
        <end position="38"/>
    </location>
</feature>
<proteinExistence type="predicted"/>
<evidence type="ECO:0000256" key="1">
    <source>
        <dbReference type="SAM" id="Phobius"/>
    </source>
</evidence>
<keyword evidence="1" id="KW-1133">Transmembrane helix</keyword>
<dbReference type="EMBL" id="CBGL010000021">
    <property type="protein sequence ID" value="CDD10084.1"/>
    <property type="molecule type" value="Genomic_DNA"/>
</dbReference>
<name>R6WT19_9FIRM</name>